<evidence type="ECO:0000313" key="2">
    <source>
        <dbReference type="EMBL" id="KKL61423.1"/>
    </source>
</evidence>
<protein>
    <recommendedName>
        <fullName evidence="1">Polymerase nucleotidyl transferase domain-containing protein</fullName>
    </recommendedName>
</protein>
<accession>A0A0F9DIA4</accession>
<dbReference type="GO" id="GO:0016779">
    <property type="term" value="F:nucleotidyltransferase activity"/>
    <property type="evidence" value="ECO:0007669"/>
    <property type="project" value="InterPro"/>
</dbReference>
<name>A0A0F9DIA4_9ZZZZ</name>
<evidence type="ECO:0000259" key="1">
    <source>
        <dbReference type="Pfam" id="PF01909"/>
    </source>
</evidence>
<gene>
    <name evidence="2" type="ORF">LCGC14_2195460</name>
</gene>
<dbReference type="AlphaFoldDB" id="A0A0F9DIA4"/>
<feature type="domain" description="Polymerase nucleotidyl transferase" evidence="1">
    <location>
        <begin position="22"/>
        <end position="94"/>
    </location>
</feature>
<dbReference type="EMBL" id="LAZR01028824">
    <property type="protein sequence ID" value="KKL61423.1"/>
    <property type="molecule type" value="Genomic_DNA"/>
</dbReference>
<dbReference type="SUPFAM" id="SSF81301">
    <property type="entry name" value="Nucleotidyltransferase"/>
    <property type="match status" value="1"/>
</dbReference>
<sequence>MDNDIIIECLLEDNPFNPYKAMNIYRYGSHVYGTVGPQSDVDIIMVSPIDEPYVQFHRGDFNCTTFSIQEFEKRLSEHDITMMECVFLPDNLIVKNDADYANGLEIDKYKLRRAVSEKASNSFVKAKKKFIVDESRNIYVGKKSLFHALRIPMFGKQLAEHGRIVDYGVANHYWPRIRDCDIDDWKYYKKMYQPIFNSIMSEFRKVAPK</sequence>
<dbReference type="InterPro" id="IPR043519">
    <property type="entry name" value="NT_sf"/>
</dbReference>
<reference evidence="2" key="1">
    <citation type="journal article" date="2015" name="Nature">
        <title>Complex archaea that bridge the gap between prokaryotes and eukaryotes.</title>
        <authorList>
            <person name="Spang A."/>
            <person name="Saw J.H."/>
            <person name="Jorgensen S.L."/>
            <person name="Zaremba-Niedzwiedzka K."/>
            <person name="Martijn J."/>
            <person name="Lind A.E."/>
            <person name="van Eijk R."/>
            <person name="Schleper C."/>
            <person name="Guy L."/>
            <person name="Ettema T.J."/>
        </authorList>
    </citation>
    <scope>NUCLEOTIDE SEQUENCE</scope>
</reference>
<dbReference type="Pfam" id="PF01909">
    <property type="entry name" value="NTP_transf_2"/>
    <property type="match status" value="1"/>
</dbReference>
<comment type="caution">
    <text evidence="2">The sequence shown here is derived from an EMBL/GenBank/DDBJ whole genome shotgun (WGS) entry which is preliminary data.</text>
</comment>
<organism evidence="2">
    <name type="scientific">marine sediment metagenome</name>
    <dbReference type="NCBI Taxonomy" id="412755"/>
    <lineage>
        <taxon>unclassified sequences</taxon>
        <taxon>metagenomes</taxon>
        <taxon>ecological metagenomes</taxon>
    </lineage>
</organism>
<dbReference type="InterPro" id="IPR002934">
    <property type="entry name" value="Polymerase_NTP_transf_dom"/>
</dbReference>
<proteinExistence type="predicted"/>